<gene>
    <name evidence="1" type="ordered locus">BN6_19970</name>
</gene>
<protein>
    <submittedName>
        <fullName evidence="1">Uncharacterized protein</fullName>
    </submittedName>
</protein>
<dbReference type="AlphaFoldDB" id="K0JYL5"/>
<dbReference type="HOGENOM" id="CLU_841698_0_0_11"/>
<keyword evidence="2" id="KW-1185">Reference proteome</keyword>
<sequence length="330" mass="37085">MDPVERFDVLGRGLRCDGHSDYAPVLGLDVVRSVLGGTLAGNRDHEGTKSVGRAHRRRALGDDDRRKVRVVKAGRPGIRVMSGELYTAVQTWTRDPDHSVILIGTCHVGELDYYDTVECIVASHPEATVHYGFQVRESPPPSMTAVERWRLTASRAGVGALGRRWAAEMVGLASRNGLFVGKDWRNVDLAELDVLRLAQPSWWTVPGMRVEVGLAPEPTDRRFCFLARMLRCLLMQGMRWEHLAGRGAIWGWRDAHATTRVLRAVHNGPVVLIWDAGRLSHVGDLLSRNDFRLNRTQWVQAVRREPDAGLLARRRADNEENDLNENEVRS</sequence>
<dbReference type="OrthoDB" id="3693549at2"/>
<dbReference type="KEGG" id="sesp:BN6_19970"/>
<reference evidence="1 2" key="1">
    <citation type="journal article" date="2012" name="BMC Genomics">
        <title>Complete genome sequence of Saccharothrix espanaensis DSM 44229T and comparison to the other completely sequenced Pseudonocardiaceae.</title>
        <authorList>
            <person name="Strobel T."/>
            <person name="Al-Dilaimi A."/>
            <person name="Blom J."/>
            <person name="Gessner A."/>
            <person name="Kalinowski J."/>
            <person name="Luzhetska M."/>
            <person name="Puhler A."/>
            <person name="Szczepanowski R."/>
            <person name="Bechthold A."/>
            <person name="Ruckert C."/>
        </authorList>
    </citation>
    <scope>NUCLEOTIDE SEQUENCE [LARGE SCALE GENOMIC DNA]</scope>
    <source>
        <strain evidence="2">ATCC 51144 / DSM 44229 / JCM 9112 / NBRC 15066 / NRRL 15764</strain>
    </source>
</reference>
<name>K0JYL5_SACES</name>
<accession>K0JYL5</accession>
<dbReference type="STRING" id="1179773.BN6_19970"/>
<dbReference type="RefSeq" id="WP_015099431.1">
    <property type="nucleotide sequence ID" value="NC_019673.1"/>
</dbReference>
<dbReference type="EMBL" id="HE804045">
    <property type="protein sequence ID" value="CCH29318.1"/>
    <property type="molecule type" value="Genomic_DNA"/>
</dbReference>
<organism evidence="1 2">
    <name type="scientific">Saccharothrix espanaensis (strain ATCC 51144 / DSM 44229 / JCM 9112 / NBRC 15066 / NRRL 15764)</name>
    <dbReference type="NCBI Taxonomy" id="1179773"/>
    <lineage>
        <taxon>Bacteria</taxon>
        <taxon>Bacillati</taxon>
        <taxon>Actinomycetota</taxon>
        <taxon>Actinomycetes</taxon>
        <taxon>Pseudonocardiales</taxon>
        <taxon>Pseudonocardiaceae</taxon>
        <taxon>Saccharothrix</taxon>
    </lineage>
</organism>
<proteinExistence type="predicted"/>
<evidence type="ECO:0000313" key="2">
    <source>
        <dbReference type="Proteomes" id="UP000006281"/>
    </source>
</evidence>
<dbReference type="Proteomes" id="UP000006281">
    <property type="component" value="Chromosome"/>
</dbReference>
<evidence type="ECO:0000313" key="1">
    <source>
        <dbReference type="EMBL" id="CCH29318.1"/>
    </source>
</evidence>